<dbReference type="EMBL" id="CADEAL010000694">
    <property type="protein sequence ID" value="CAB1423966.1"/>
    <property type="molecule type" value="Genomic_DNA"/>
</dbReference>
<evidence type="ECO:0000256" key="1">
    <source>
        <dbReference type="SAM" id="MobiDB-lite"/>
    </source>
</evidence>
<dbReference type="Proteomes" id="UP001153269">
    <property type="component" value="Unassembled WGS sequence"/>
</dbReference>
<reference evidence="2" key="1">
    <citation type="submission" date="2020-03" db="EMBL/GenBank/DDBJ databases">
        <authorList>
            <person name="Weist P."/>
        </authorList>
    </citation>
    <scope>NUCLEOTIDE SEQUENCE</scope>
</reference>
<evidence type="ECO:0000313" key="3">
    <source>
        <dbReference type="Proteomes" id="UP001153269"/>
    </source>
</evidence>
<feature type="compositionally biased region" description="Polar residues" evidence="1">
    <location>
        <begin position="66"/>
        <end position="81"/>
    </location>
</feature>
<feature type="region of interest" description="Disordered" evidence="1">
    <location>
        <begin position="374"/>
        <end position="402"/>
    </location>
</feature>
<feature type="compositionally biased region" description="Low complexity" evidence="1">
    <location>
        <begin position="157"/>
        <end position="167"/>
    </location>
</feature>
<feature type="region of interest" description="Disordered" evidence="1">
    <location>
        <begin position="1"/>
        <end position="129"/>
    </location>
</feature>
<keyword evidence="3" id="KW-1185">Reference proteome</keyword>
<protein>
    <submittedName>
        <fullName evidence="2">Uncharacterized protein</fullName>
    </submittedName>
</protein>
<evidence type="ECO:0000313" key="2">
    <source>
        <dbReference type="EMBL" id="CAB1423966.1"/>
    </source>
</evidence>
<organism evidence="2 3">
    <name type="scientific">Pleuronectes platessa</name>
    <name type="common">European plaice</name>
    <dbReference type="NCBI Taxonomy" id="8262"/>
    <lineage>
        <taxon>Eukaryota</taxon>
        <taxon>Metazoa</taxon>
        <taxon>Chordata</taxon>
        <taxon>Craniata</taxon>
        <taxon>Vertebrata</taxon>
        <taxon>Euteleostomi</taxon>
        <taxon>Actinopterygii</taxon>
        <taxon>Neopterygii</taxon>
        <taxon>Teleostei</taxon>
        <taxon>Neoteleostei</taxon>
        <taxon>Acanthomorphata</taxon>
        <taxon>Carangaria</taxon>
        <taxon>Pleuronectiformes</taxon>
        <taxon>Pleuronectoidei</taxon>
        <taxon>Pleuronectidae</taxon>
        <taxon>Pleuronectes</taxon>
    </lineage>
</organism>
<feature type="compositionally biased region" description="Basic and acidic residues" evidence="1">
    <location>
        <begin position="1"/>
        <end position="19"/>
    </location>
</feature>
<feature type="region of interest" description="Disordered" evidence="1">
    <location>
        <begin position="145"/>
        <end position="182"/>
    </location>
</feature>
<sequence>MSQGDGPERTGTKAWELLRRGGALAAPGQSSEARRGGAVAAQSQSSELGRGSGAQHGSSRAKLARRTSQGQRARAPTSTLDVGQELELHARISDVETPGVVSREPPARSSARSRRCCETTDVENKHGSRDRGWCRAWHREDLRRRNTEDVSQSLRRGAATGAGAGADAAERTTDIEERETSAGRASARGACCLRPETFPGGCGYPQSQAVPSKGFECPHCRLWGAPRRQADPSSTGSSREQPAGELLVSFCCSLPCYAAAQWRNTGSHFRSFYNKLRRLPPDRLLEACCCHDDITGFKNNSGTIYQKEAWAALWIVHRANILQGSTRLLAQEVNTSIEYPASIYTPPPPPPPPALPPSLLSRCRLQIHDINQLAIDGPRPQARRQTHDSDFELGPPAQPQNE</sequence>
<name>A0A9N7U3I8_PLEPL</name>
<dbReference type="AlphaFoldDB" id="A0A9N7U3I8"/>
<feature type="compositionally biased region" description="Basic and acidic residues" evidence="1">
    <location>
        <begin position="168"/>
        <end position="181"/>
    </location>
</feature>
<gene>
    <name evidence="2" type="ORF">PLEPLA_LOCUS11887</name>
</gene>
<comment type="caution">
    <text evidence="2">The sequence shown here is derived from an EMBL/GenBank/DDBJ whole genome shotgun (WGS) entry which is preliminary data.</text>
</comment>
<feature type="compositionally biased region" description="Basic and acidic residues" evidence="1">
    <location>
        <begin position="115"/>
        <end position="129"/>
    </location>
</feature>
<accession>A0A9N7U3I8</accession>
<proteinExistence type="predicted"/>